<keyword evidence="7" id="KW-0732">Signal</keyword>
<proteinExistence type="inferred from homology"/>
<dbReference type="Gene3D" id="2.115.10.20">
    <property type="entry name" value="Glycosyl hydrolase domain, family 43"/>
    <property type="match status" value="1"/>
</dbReference>
<name>A0ABW5BTM3_9BACI</name>
<sequence length="524" mass="58643">MKRTIYRRILVLFCAVGLVISGTAITSGNKVQASEVPVFEEVSVHDPSVLKVDDTYYIFGSHLAAAKTKDFMKWEQISSEVNPANPLFENVVEELKETFEWSQSDTLWAADVIQLEDGKFYMYYNACKGDSPRSALGVAVADSVEGPYEDSGIILKSGMWDEESEDGTIYDATVHPNAVDPDTFFDKDGKLWMTYGSYSGGIFILEMDPKTGKPLPDQGYGKKLLGGNHSRIEASYIQYNKETDYYYMYLSFGGLDAIGGYNMRVVRSENPDGPYVDAEGNDMIHVKADPSLPIFDDASIEPYGVKLMGNFLFESKEDEIGTGYVSPGHNSVYYDEKTGEQYLIFHTRFPERGEQHEVRVHKMYMNSQGWPVVSPYRYAREELETVKKSELNGDYHLINHGKDISSDIKESVSVNLNKDGTITGEAEGTWELDGEHEAVLQLDGKTYNGVFVRQWEPTSESYRMTFTAQSSEGISIWGSQVENDGENGPFTAMNALNLAMIGGLILVLGVGLFIVFKRKKKITN</sequence>
<evidence type="ECO:0000256" key="7">
    <source>
        <dbReference type="SAM" id="SignalP"/>
    </source>
</evidence>
<dbReference type="Pfam" id="PF04616">
    <property type="entry name" value="Glyco_hydro_43"/>
    <property type="match status" value="1"/>
</dbReference>
<dbReference type="RefSeq" id="WP_379050811.1">
    <property type="nucleotide sequence ID" value="NZ_JBHUIK010000001.1"/>
</dbReference>
<evidence type="ECO:0000256" key="1">
    <source>
        <dbReference type="ARBA" id="ARBA00004834"/>
    </source>
</evidence>
<feature type="domain" description="Extracellular endo-alpha-(1-&gt;5)-L-arabinanase C-terminal" evidence="8">
    <location>
        <begin position="375"/>
        <end position="478"/>
    </location>
</feature>
<dbReference type="CDD" id="cd18832">
    <property type="entry name" value="GH43_GsAbnA-like"/>
    <property type="match status" value="1"/>
</dbReference>
<evidence type="ECO:0000256" key="3">
    <source>
        <dbReference type="ARBA" id="ARBA00022801"/>
    </source>
</evidence>
<evidence type="ECO:0000256" key="5">
    <source>
        <dbReference type="RuleBase" id="RU361187"/>
    </source>
</evidence>
<keyword evidence="3 5" id="KW-0378">Hydrolase</keyword>
<dbReference type="Proteomes" id="UP001597318">
    <property type="component" value="Unassembled WGS sequence"/>
</dbReference>
<reference evidence="10" key="1">
    <citation type="journal article" date="2019" name="Int. J. Syst. Evol. Microbiol.">
        <title>The Global Catalogue of Microorganisms (GCM) 10K type strain sequencing project: providing services to taxonomists for standard genome sequencing and annotation.</title>
        <authorList>
            <consortium name="The Broad Institute Genomics Platform"/>
            <consortium name="The Broad Institute Genome Sequencing Center for Infectious Disease"/>
            <person name="Wu L."/>
            <person name="Ma J."/>
        </authorList>
    </citation>
    <scope>NUCLEOTIDE SEQUENCE [LARGE SCALE GENOMIC DNA]</scope>
    <source>
        <strain evidence="10">CGMCC 1.15474</strain>
    </source>
</reference>
<keyword evidence="4 5" id="KW-0326">Glycosidase</keyword>
<dbReference type="Pfam" id="PF16369">
    <property type="entry name" value="GH43_C"/>
    <property type="match status" value="1"/>
</dbReference>
<dbReference type="PANTHER" id="PTHR43301:SF3">
    <property type="entry name" value="ARABINAN ENDO-1,5-ALPHA-L-ARABINOSIDASE A-RELATED"/>
    <property type="match status" value="1"/>
</dbReference>
<dbReference type="SUPFAM" id="SSF75005">
    <property type="entry name" value="Arabinanase/levansucrase/invertase"/>
    <property type="match status" value="1"/>
</dbReference>
<keyword evidence="10" id="KW-1185">Reference proteome</keyword>
<dbReference type="InterPro" id="IPR050727">
    <property type="entry name" value="GH43_arabinanases"/>
</dbReference>
<evidence type="ECO:0000256" key="2">
    <source>
        <dbReference type="ARBA" id="ARBA00009865"/>
    </source>
</evidence>
<keyword evidence="6" id="KW-0472">Membrane</keyword>
<dbReference type="InterPro" id="IPR006710">
    <property type="entry name" value="Glyco_hydro_43"/>
</dbReference>
<dbReference type="InterPro" id="IPR023296">
    <property type="entry name" value="Glyco_hydro_beta-prop_sf"/>
</dbReference>
<feature type="signal peptide" evidence="7">
    <location>
        <begin position="1"/>
        <end position="26"/>
    </location>
</feature>
<dbReference type="Gene3D" id="2.40.128.10">
    <property type="match status" value="1"/>
</dbReference>
<comment type="caution">
    <text evidence="9">The sequence shown here is derived from an EMBL/GenBank/DDBJ whole genome shotgun (WGS) entry which is preliminary data.</text>
</comment>
<feature type="transmembrane region" description="Helical" evidence="6">
    <location>
        <begin position="495"/>
        <end position="516"/>
    </location>
</feature>
<organism evidence="9 10">
    <name type="scientific">Metabacillus endolithicus</name>
    <dbReference type="NCBI Taxonomy" id="1535204"/>
    <lineage>
        <taxon>Bacteria</taxon>
        <taxon>Bacillati</taxon>
        <taxon>Bacillota</taxon>
        <taxon>Bacilli</taxon>
        <taxon>Bacillales</taxon>
        <taxon>Bacillaceae</taxon>
        <taxon>Metabacillus</taxon>
    </lineage>
</organism>
<accession>A0ABW5BTM3</accession>
<evidence type="ECO:0000259" key="8">
    <source>
        <dbReference type="Pfam" id="PF16369"/>
    </source>
</evidence>
<protein>
    <submittedName>
        <fullName evidence="9">Glycoside hydrolase family 43 protein</fullName>
    </submittedName>
</protein>
<evidence type="ECO:0000313" key="10">
    <source>
        <dbReference type="Proteomes" id="UP001597318"/>
    </source>
</evidence>
<dbReference type="EMBL" id="JBHUIK010000001">
    <property type="protein sequence ID" value="MFD2213483.1"/>
    <property type="molecule type" value="Genomic_DNA"/>
</dbReference>
<comment type="pathway">
    <text evidence="1">Glycan metabolism; L-arabinan degradation.</text>
</comment>
<keyword evidence="6" id="KW-1133">Transmembrane helix</keyword>
<gene>
    <name evidence="9" type="ORF">ACFSKK_07215</name>
</gene>
<evidence type="ECO:0000256" key="6">
    <source>
        <dbReference type="SAM" id="Phobius"/>
    </source>
</evidence>
<comment type="similarity">
    <text evidence="2 5">Belongs to the glycosyl hydrolase 43 family.</text>
</comment>
<evidence type="ECO:0000256" key="4">
    <source>
        <dbReference type="ARBA" id="ARBA00023295"/>
    </source>
</evidence>
<feature type="chain" id="PRO_5047187604" evidence="7">
    <location>
        <begin position="27"/>
        <end position="524"/>
    </location>
</feature>
<dbReference type="InterPro" id="IPR032291">
    <property type="entry name" value="Abn2_C"/>
</dbReference>
<keyword evidence="6" id="KW-0812">Transmembrane</keyword>
<dbReference type="PANTHER" id="PTHR43301">
    <property type="entry name" value="ARABINAN ENDO-1,5-ALPHA-L-ARABINOSIDASE"/>
    <property type="match status" value="1"/>
</dbReference>
<dbReference type="GO" id="GO:0016787">
    <property type="term" value="F:hydrolase activity"/>
    <property type="evidence" value="ECO:0007669"/>
    <property type="project" value="UniProtKB-KW"/>
</dbReference>
<evidence type="ECO:0000313" key="9">
    <source>
        <dbReference type="EMBL" id="MFD2213483.1"/>
    </source>
</evidence>